<name>A0A4V1LFV6_9BACI</name>
<dbReference type="Gene3D" id="3.40.50.150">
    <property type="entry name" value="Vaccinia Virus protein VP39"/>
    <property type="match status" value="1"/>
</dbReference>
<gene>
    <name evidence="2" type="ORF">DS745_23245</name>
</gene>
<dbReference type="Pfam" id="PF08241">
    <property type="entry name" value="Methyltransf_11"/>
    <property type="match status" value="1"/>
</dbReference>
<keyword evidence="3" id="KW-1185">Reference proteome</keyword>
<evidence type="ECO:0000313" key="3">
    <source>
        <dbReference type="Proteomes" id="UP000290649"/>
    </source>
</evidence>
<dbReference type="EMBL" id="QOUX01000047">
    <property type="protein sequence ID" value="RXI96619.1"/>
    <property type="molecule type" value="Genomic_DNA"/>
</dbReference>
<dbReference type="RefSeq" id="WP_129080591.1">
    <property type="nucleotide sequence ID" value="NZ_QOUX01000047.1"/>
</dbReference>
<keyword evidence="2" id="KW-0808">Transferase</keyword>
<dbReference type="CDD" id="cd02440">
    <property type="entry name" value="AdoMet_MTases"/>
    <property type="match status" value="1"/>
</dbReference>
<dbReference type="GO" id="GO:0008757">
    <property type="term" value="F:S-adenosylmethionine-dependent methyltransferase activity"/>
    <property type="evidence" value="ECO:0007669"/>
    <property type="project" value="InterPro"/>
</dbReference>
<organism evidence="2 3">
    <name type="scientific">Anaerobacillus alkaliphilus</name>
    <dbReference type="NCBI Taxonomy" id="1548597"/>
    <lineage>
        <taxon>Bacteria</taxon>
        <taxon>Bacillati</taxon>
        <taxon>Bacillota</taxon>
        <taxon>Bacilli</taxon>
        <taxon>Bacillales</taxon>
        <taxon>Bacillaceae</taxon>
        <taxon>Anaerobacillus</taxon>
    </lineage>
</organism>
<comment type="caution">
    <text evidence="2">The sequence shown here is derived from an EMBL/GenBank/DDBJ whole genome shotgun (WGS) entry which is preliminary data.</text>
</comment>
<dbReference type="AlphaFoldDB" id="A0A4V1LFV6"/>
<dbReference type="PANTHER" id="PTHR43861">
    <property type="entry name" value="TRANS-ACONITATE 2-METHYLTRANSFERASE-RELATED"/>
    <property type="match status" value="1"/>
</dbReference>
<evidence type="ECO:0000313" key="2">
    <source>
        <dbReference type="EMBL" id="RXI96619.1"/>
    </source>
</evidence>
<reference evidence="2 3" key="1">
    <citation type="journal article" date="2019" name="Int. J. Syst. Evol. Microbiol.">
        <title>Anaerobacillus alkaliphilus sp. nov., a novel alkaliphilic and moderately halophilic bacterium.</title>
        <authorList>
            <person name="Borsodi A.K."/>
            <person name="Aszalos J.M."/>
            <person name="Bihari P."/>
            <person name="Nagy I."/>
            <person name="Schumann P."/>
            <person name="Sproer C."/>
            <person name="Kovacs A.L."/>
            <person name="Boka K."/>
            <person name="Dobosy P."/>
            <person name="Ovari M."/>
            <person name="Szili-Kovacs T."/>
            <person name="Toth E."/>
        </authorList>
    </citation>
    <scope>NUCLEOTIDE SEQUENCE [LARGE SCALE GENOMIC DNA]</scope>
    <source>
        <strain evidence="2 3">B16-10</strain>
    </source>
</reference>
<evidence type="ECO:0000259" key="1">
    <source>
        <dbReference type="Pfam" id="PF08241"/>
    </source>
</evidence>
<dbReference type="GO" id="GO:0032259">
    <property type="term" value="P:methylation"/>
    <property type="evidence" value="ECO:0007669"/>
    <property type="project" value="UniProtKB-KW"/>
</dbReference>
<dbReference type="InterPro" id="IPR029063">
    <property type="entry name" value="SAM-dependent_MTases_sf"/>
</dbReference>
<dbReference type="Proteomes" id="UP000290649">
    <property type="component" value="Unassembled WGS sequence"/>
</dbReference>
<dbReference type="SUPFAM" id="SSF53335">
    <property type="entry name" value="S-adenosyl-L-methionine-dependent methyltransferases"/>
    <property type="match status" value="1"/>
</dbReference>
<proteinExistence type="predicted"/>
<protein>
    <submittedName>
        <fullName evidence="2">Class I SAM-dependent methyltransferase</fullName>
    </submittedName>
</protein>
<dbReference type="OrthoDB" id="9791837at2"/>
<feature type="domain" description="Methyltransferase type 11" evidence="1">
    <location>
        <begin position="40"/>
        <end position="135"/>
    </location>
</feature>
<dbReference type="InterPro" id="IPR013216">
    <property type="entry name" value="Methyltransf_11"/>
</dbReference>
<keyword evidence="2" id="KW-0489">Methyltransferase</keyword>
<accession>A0A4V1LFV6</accession>
<sequence>MGIDFQDKRNRYTYSARGADRSWMQKIEQLVPIGNFKNAVDIGCGGGIYTKALVDMGVAAVTGIDSSEVILDGARENCQEYKNISFRLGDASHTGLESSSIDLILERALIHHLNDLKQCFLEAYRLLEDEGAILIQDRTPEDCLFSGSEQHIRGYFFECFPRLAEVEVRRRFNSEEVLTALKETGFKNIKEVTFWETRKCYQTKVELVKDLRLRTGRSILHELDNDELRSLVTFIESKIVTDGPIIEKDRWTIWIAEK</sequence>